<comment type="similarity">
    <text evidence="2 7">Belongs to the LDH/MDH superfamily. LDH family.</text>
</comment>
<gene>
    <name evidence="7 12" type="primary">ldh</name>
    <name evidence="12" type="ORF">SALLE_v1c05290</name>
</gene>
<dbReference type="InterPro" id="IPR018177">
    <property type="entry name" value="L-lactate_DH_AS"/>
</dbReference>
<dbReference type="Pfam" id="PF00056">
    <property type="entry name" value="Ldh_1_N"/>
    <property type="match status" value="1"/>
</dbReference>
<dbReference type="GO" id="GO:0006089">
    <property type="term" value="P:lactate metabolic process"/>
    <property type="evidence" value="ECO:0007669"/>
    <property type="project" value="TreeGrafter"/>
</dbReference>
<dbReference type="PANTHER" id="PTHR43128:SF16">
    <property type="entry name" value="L-LACTATE DEHYDROGENASE"/>
    <property type="match status" value="1"/>
</dbReference>
<dbReference type="InterPro" id="IPR015955">
    <property type="entry name" value="Lactate_DH/Glyco_Ohase_4_C"/>
</dbReference>
<feature type="binding site" evidence="9">
    <location>
        <begin position="12"/>
        <end position="17"/>
    </location>
    <ligand>
        <name>NAD(+)</name>
        <dbReference type="ChEBI" id="CHEBI:57540"/>
    </ligand>
</feature>
<keyword evidence="7" id="KW-0597">Phosphoprotein</keyword>
<evidence type="ECO:0000256" key="1">
    <source>
        <dbReference type="ARBA" id="ARBA00004843"/>
    </source>
</evidence>
<keyword evidence="5 7" id="KW-0520">NAD</keyword>
<dbReference type="PANTHER" id="PTHR43128">
    <property type="entry name" value="L-2-HYDROXYCARBOXYLATE DEHYDROGENASE (NAD(P)(+))"/>
    <property type="match status" value="1"/>
</dbReference>
<proteinExistence type="inferred from homology"/>
<dbReference type="InterPro" id="IPR011304">
    <property type="entry name" value="L-lactate_DH"/>
</dbReference>
<evidence type="ECO:0000256" key="7">
    <source>
        <dbReference type="HAMAP-Rule" id="MF_00488"/>
    </source>
</evidence>
<evidence type="ECO:0000259" key="11">
    <source>
        <dbReference type="Pfam" id="PF02866"/>
    </source>
</evidence>
<dbReference type="HAMAP" id="MF_00488">
    <property type="entry name" value="Lactate_dehydrog"/>
    <property type="match status" value="1"/>
</dbReference>
<comment type="caution">
    <text evidence="7">Lacks conserved residue(s) required for the propagation of feature annotation.</text>
</comment>
<dbReference type="Gene3D" id="3.40.50.720">
    <property type="entry name" value="NAD(P)-binding Rossmann-like Domain"/>
    <property type="match status" value="1"/>
</dbReference>
<feature type="binding site" evidence="7">
    <location>
        <position position="147"/>
    </location>
    <ligand>
        <name>NAD(+)</name>
        <dbReference type="ChEBI" id="CHEBI:57540"/>
    </ligand>
</feature>
<feature type="binding site" evidence="7">
    <location>
        <position position="92"/>
    </location>
    <ligand>
        <name>substrate</name>
    </ligand>
</feature>
<feature type="binding site" evidence="7">
    <location>
        <begin position="152"/>
        <end position="155"/>
    </location>
    <ligand>
        <name>substrate</name>
    </ligand>
</feature>
<dbReference type="Proteomes" id="UP000254792">
    <property type="component" value="Chromosome"/>
</dbReference>
<comment type="catalytic activity">
    <reaction evidence="6 7">
        <text>(S)-lactate + NAD(+) = pyruvate + NADH + H(+)</text>
        <dbReference type="Rhea" id="RHEA:23444"/>
        <dbReference type="ChEBI" id="CHEBI:15361"/>
        <dbReference type="ChEBI" id="CHEBI:15378"/>
        <dbReference type="ChEBI" id="CHEBI:16651"/>
        <dbReference type="ChEBI" id="CHEBI:57540"/>
        <dbReference type="ChEBI" id="CHEBI:57945"/>
        <dbReference type="EC" id="1.1.1.27"/>
    </reaction>
</comment>
<dbReference type="InterPro" id="IPR001236">
    <property type="entry name" value="Lactate/malate_DH_N"/>
</dbReference>
<keyword evidence="4 7" id="KW-0560">Oxidoreductase</keyword>
<dbReference type="CDD" id="cd05291">
    <property type="entry name" value="HicDH_like"/>
    <property type="match status" value="1"/>
</dbReference>
<dbReference type="InterPro" id="IPR001557">
    <property type="entry name" value="L-lactate/malate_DH"/>
</dbReference>
<dbReference type="SUPFAM" id="SSF51735">
    <property type="entry name" value="NAD(P)-binding Rossmann-fold domains"/>
    <property type="match status" value="1"/>
</dbReference>
<reference evidence="12 13" key="1">
    <citation type="submission" date="2018-07" db="EMBL/GenBank/DDBJ databases">
        <title>Complete genome sequence of Spiroplasma alleghenense PLHS-1 (ATCC 51752).</title>
        <authorList>
            <person name="Chou L."/>
            <person name="Lee T.-Y."/>
            <person name="Tsai Y.-M."/>
            <person name="Kuo C.-H."/>
        </authorList>
    </citation>
    <scope>NUCLEOTIDE SEQUENCE [LARGE SCALE GENOMIC DNA]</scope>
    <source>
        <strain evidence="12 13">PLHS-1</strain>
    </source>
</reference>
<feature type="modified residue" description="Phosphotyrosine" evidence="7">
    <location>
        <position position="223"/>
    </location>
</feature>
<comment type="pathway">
    <text evidence="1 7">Fermentation; pyruvate fermentation to lactate; (S)-lactate from pyruvate: step 1/1.</text>
</comment>
<feature type="binding site" evidence="7">
    <location>
        <begin position="124"/>
        <end position="127"/>
    </location>
    <ligand>
        <name>substrate</name>
    </ligand>
</feature>
<evidence type="ECO:0000256" key="4">
    <source>
        <dbReference type="ARBA" id="ARBA00023002"/>
    </source>
</evidence>
<dbReference type="GO" id="GO:0006096">
    <property type="term" value="P:glycolytic process"/>
    <property type="evidence" value="ECO:0007669"/>
    <property type="project" value="UniProtKB-UniRule"/>
</dbReference>
<dbReference type="Pfam" id="PF02866">
    <property type="entry name" value="Ldh_1_C"/>
    <property type="match status" value="1"/>
</dbReference>
<organism evidence="12 13">
    <name type="scientific">Spiroplasma alleghenense</name>
    <dbReference type="NCBI Taxonomy" id="216931"/>
    <lineage>
        <taxon>Bacteria</taxon>
        <taxon>Bacillati</taxon>
        <taxon>Mycoplasmatota</taxon>
        <taxon>Mollicutes</taxon>
        <taxon>Entomoplasmatales</taxon>
        <taxon>Spiroplasmataceae</taxon>
        <taxon>Spiroplasma</taxon>
    </lineage>
</organism>
<dbReference type="InterPro" id="IPR022383">
    <property type="entry name" value="Lactate/malate_DH_C"/>
</dbReference>
<feature type="active site" description="Proton acceptor" evidence="7 8">
    <location>
        <position position="179"/>
    </location>
</feature>
<accession>A0A345Z3M4</accession>
<dbReference type="PROSITE" id="PS00064">
    <property type="entry name" value="L_LDH"/>
    <property type="match status" value="1"/>
</dbReference>
<dbReference type="SUPFAM" id="SSF56327">
    <property type="entry name" value="LDH C-terminal domain-like"/>
    <property type="match status" value="1"/>
</dbReference>
<dbReference type="RefSeq" id="WP_115558111.1">
    <property type="nucleotide sequence ID" value="NZ_CP031376.1"/>
</dbReference>
<feature type="binding site" evidence="9">
    <location>
        <position position="99"/>
    </location>
    <ligand>
        <name>NAD(+)</name>
        <dbReference type="ChEBI" id="CHEBI:57540"/>
    </ligand>
</feature>
<dbReference type="FunFam" id="3.40.50.720:FF:000018">
    <property type="entry name" value="Malate dehydrogenase"/>
    <property type="match status" value="1"/>
</dbReference>
<dbReference type="Gene3D" id="3.90.110.10">
    <property type="entry name" value="Lactate dehydrogenase/glycoside hydrolase, family 4, C-terminal"/>
    <property type="match status" value="1"/>
</dbReference>
<evidence type="ECO:0000313" key="12">
    <source>
        <dbReference type="EMBL" id="AXK51203.1"/>
    </source>
</evidence>
<dbReference type="OrthoDB" id="9802969at2"/>
<feature type="binding site" evidence="7">
    <location>
        <position position="232"/>
    </location>
    <ligand>
        <name>substrate</name>
    </ligand>
</feature>
<feature type="binding site" evidence="7">
    <location>
        <position position="69"/>
    </location>
    <ligand>
        <name>NAD(+)</name>
        <dbReference type="ChEBI" id="CHEBI:57540"/>
    </ligand>
</feature>
<feature type="binding site" evidence="7">
    <location>
        <position position="105"/>
    </location>
    <ligand>
        <name>NAD(+)</name>
        <dbReference type="ChEBI" id="CHEBI:57540"/>
    </ligand>
</feature>
<comment type="subcellular location">
    <subcellularLocation>
        <location evidence="7">Cytoplasm</location>
    </subcellularLocation>
</comment>
<dbReference type="EMBL" id="CP031376">
    <property type="protein sequence ID" value="AXK51203.1"/>
    <property type="molecule type" value="Genomic_DNA"/>
</dbReference>
<evidence type="ECO:0000256" key="8">
    <source>
        <dbReference type="PIRSR" id="PIRSR000102-1"/>
    </source>
</evidence>
<dbReference type="KEGG" id="salx:SALLE_v1c05290"/>
<feature type="binding site" evidence="7">
    <location>
        <position position="86"/>
    </location>
    <ligand>
        <name>substrate</name>
    </ligand>
</feature>
<dbReference type="AlphaFoldDB" id="A0A345Z3M4"/>
<dbReference type="NCBIfam" id="TIGR01771">
    <property type="entry name" value="L-LDH-NAD"/>
    <property type="match status" value="1"/>
</dbReference>
<evidence type="ECO:0000256" key="3">
    <source>
        <dbReference type="ARBA" id="ARBA00012967"/>
    </source>
</evidence>
<evidence type="ECO:0000256" key="6">
    <source>
        <dbReference type="ARBA" id="ARBA00049258"/>
    </source>
</evidence>
<dbReference type="PRINTS" id="PR00086">
    <property type="entry name" value="LLDHDRGNASE"/>
</dbReference>
<dbReference type="UniPathway" id="UPA00554">
    <property type="reaction ID" value="UER00611"/>
</dbReference>
<evidence type="ECO:0000313" key="13">
    <source>
        <dbReference type="Proteomes" id="UP000254792"/>
    </source>
</evidence>
<dbReference type="PIRSF" id="PIRSF000102">
    <property type="entry name" value="Lac_mal_DH"/>
    <property type="match status" value="1"/>
</dbReference>
<dbReference type="NCBIfam" id="NF000824">
    <property type="entry name" value="PRK00066.1"/>
    <property type="match status" value="1"/>
</dbReference>
<dbReference type="InterPro" id="IPR036291">
    <property type="entry name" value="NAD(P)-bd_dom_sf"/>
</dbReference>
<feature type="domain" description="Lactate/malate dehydrogenase N-terminal" evidence="10">
    <location>
        <begin position="7"/>
        <end position="146"/>
    </location>
</feature>
<feature type="binding site" evidence="7 9">
    <location>
        <position position="37"/>
    </location>
    <ligand>
        <name>NAD(+)</name>
        <dbReference type="ChEBI" id="CHEBI:57540"/>
    </ligand>
</feature>
<feature type="domain" description="Lactate/malate dehydrogenase C-terminal" evidence="11">
    <location>
        <begin position="149"/>
        <end position="315"/>
    </location>
</feature>
<evidence type="ECO:0000256" key="9">
    <source>
        <dbReference type="PIRSR" id="PIRSR000102-3"/>
    </source>
</evidence>
<protein>
    <recommendedName>
        <fullName evidence="3 7">L-lactate dehydrogenase</fullName>
        <shortName evidence="7">L-LDH</shortName>
        <ecNumber evidence="3 7">1.1.1.27</ecNumber>
    </recommendedName>
</protein>
<feature type="binding site" evidence="7">
    <location>
        <begin position="122"/>
        <end position="124"/>
    </location>
    <ligand>
        <name>NAD(+)</name>
        <dbReference type="ChEBI" id="CHEBI:57540"/>
    </ligand>
</feature>
<feature type="binding site" evidence="7">
    <location>
        <position position="16"/>
    </location>
    <ligand>
        <name>NAD(+)</name>
        <dbReference type="ChEBI" id="CHEBI:57540"/>
    </ligand>
</feature>
<evidence type="ECO:0000259" key="10">
    <source>
        <dbReference type="Pfam" id="PF00056"/>
    </source>
</evidence>
<evidence type="ECO:0000256" key="2">
    <source>
        <dbReference type="ARBA" id="ARBA00006054"/>
    </source>
</evidence>
<keyword evidence="13" id="KW-1185">Reference proteome</keyword>
<evidence type="ECO:0000256" key="5">
    <source>
        <dbReference type="ARBA" id="ARBA00023027"/>
    </source>
</evidence>
<dbReference type="GO" id="GO:0005737">
    <property type="term" value="C:cytoplasm"/>
    <property type="evidence" value="ECO:0007669"/>
    <property type="project" value="UniProtKB-SubCell"/>
</dbReference>
<comment type="function">
    <text evidence="7">Catalyzes the conversion of lactate to pyruvate.</text>
</comment>
<dbReference type="GO" id="GO:0004459">
    <property type="term" value="F:L-lactate dehydrogenase (NAD+) activity"/>
    <property type="evidence" value="ECO:0007669"/>
    <property type="project" value="UniProtKB-UniRule"/>
</dbReference>
<keyword evidence="7" id="KW-0963">Cytoplasm</keyword>
<comment type="subunit">
    <text evidence="7">Homotetramer.</text>
</comment>
<sequence>MKKTSNKVVLVGAGAVGTSFMYSAINQGIASEYVLIDAFPQAAQGNALDLADTMAVLPQPFTSIKAGDYSDCKDADVIVITAGRPQKDGETRLDMVAGNAVIMKSIGEEIKKSGFKGITVIASNPVDVLTLVYQEVTGFDQHKVIGSGTTLDSARLRRLLAEKLNVGAESVDAFLAGEHGDSSVAVWSRASVMGQPISKYISDGVIKQADLDKIREEAVHMAYKIIELKRATFYGIGVCLTRIVKAVLRNERATLMVGAKLNGEYGNKDLFTGVPAIIGENGWEKIIEWDLTKDEQKLFNESCTTLSAAISKAREAIKK</sequence>
<dbReference type="EC" id="1.1.1.27" evidence="3 7"/>
<name>A0A345Z3M4_9MOLU</name>